<feature type="region of interest" description="Disordered" evidence="14">
    <location>
        <begin position="1"/>
        <end position="40"/>
    </location>
</feature>
<comment type="similarity">
    <text evidence="3">Belongs to the FAD-dependent oxidoreductase 2 family. FRD/SDH subfamily.</text>
</comment>
<sequence length="667" mass="72578">MSTPSNTSTTRRDTAGQGTAGAPGGYTVGAPLTDTAAPDGPLETRWERRRLAARLINPANRRRLPVIVVGTGLAGASAAATLAELGHPVLSFCYQDSPRRAHSIAAQGGINAAKNYRGDGDSVRRLFLDTVKGGDFRSRESNVHRLAEVSTQIIDQCVAQGVPFARDYGGLLDTRSFGGAQVSRTFYARGQTGQQLLLGAYQAMSRQVAAGRVVTHPRTEMLDLVVHEGRARGVVVRDLVTGEVRTHLAEAVVLATGGYGNVYHLSTNARGCNATAIWRAHRRGALFANPCFTQIHPTCIPVSGEHQSKLTLMSESLRNDGRVWVPLRKGDTRAPGDIPEAERDYYLERMYPSFGNLVPRDIASRAAKRVCDEGRGVGPGGLGVYLDFAGAIARLGRRAVEEKYGNLFEMYQRITGEDPYRVPMRIYPAIHYTMGGLWVDYDLQSTIPGLFVIGEANFSDHGANRLGASALMQGLADGYFVLPTTLTHYLAAGPFEPVAADAPAVVEAEAAVRARLERLLGNDGSRSAESFHRELGRLLWDACGMERDEAGLRAALERIPELREEFWRDVRVPGSGEALNQALEKAGRVADFLELAELMCLDALHRAESCGGHFRVESQSEDGEALRHDEYFSYVAAWEFTGVGAPPVLHREALAYETVTPSRRSYA</sequence>
<dbReference type="Pfam" id="PF00890">
    <property type="entry name" value="FAD_binding_2"/>
    <property type="match status" value="1"/>
</dbReference>
<organism evidence="17 18">
    <name type="scientific">Allostreptomyces psammosilenae</name>
    <dbReference type="NCBI Taxonomy" id="1892865"/>
    <lineage>
        <taxon>Bacteria</taxon>
        <taxon>Bacillati</taxon>
        <taxon>Actinomycetota</taxon>
        <taxon>Actinomycetes</taxon>
        <taxon>Kitasatosporales</taxon>
        <taxon>Streptomycetaceae</taxon>
        <taxon>Allostreptomyces</taxon>
    </lineage>
</organism>
<feature type="domain" description="FAD-dependent oxidoreductase 2 FAD-binding" evidence="15">
    <location>
        <begin position="66"/>
        <end position="471"/>
    </location>
</feature>
<dbReference type="Gene3D" id="1.20.58.100">
    <property type="entry name" value="Fumarate reductase/succinate dehydrogenase flavoprotein-like, C-terminal domain"/>
    <property type="match status" value="1"/>
</dbReference>
<dbReference type="EMBL" id="JACBZD010000001">
    <property type="protein sequence ID" value="NYI03672.1"/>
    <property type="molecule type" value="Genomic_DNA"/>
</dbReference>
<feature type="active site" description="Proton acceptor" evidence="13">
    <location>
        <position position="360"/>
    </location>
</feature>
<name>A0A852ZZH3_9ACTN</name>
<comment type="subcellular location">
    <subcellularLocation>
        <location evidence="2">Cell membrane</location>
        <topology evidence="2">Peripheral membrane protein</topology>
        <orientation evidence="2">Cytoplasmic side</orientation>
    </subcellularLocation>
</comment>
<dbReference type="PANTHER" id="PTHR11632">
    <property type="entry name" value="SUCCINATE DEHYDROGENASE 2 FLAVOPROTEIN SUBUNIT"/>
    <property type="match status" value="1"/>
</dbReference>
<evidence type="ECO:0000256" key="13">
    <source>
        <dbReference type="PIRSR" id="PIRSR630664-50"/>
    </source>
</evidence>
<evidence type="ECO:0000256" key="12">
    <source>
        <dbReference type="ARBA" id="ARBA00049220"/>
    </source>
</evidence>
<keyword evidence="18" id="KW-1185">Reference proteome</keyword>
<reference evidence="17 18" key="1">
    <citation type="submission" date="2020-07" db="EMBL/GenBank/DDBJ databases">
        <title>Sequencing the genomes of 1000 actinobacteria strains.</title>
        <authorList>
            <person name="Klenk H.-P."/>
        </authorList>
    </citation>
    <scope>NUCLEOTIDE SEQUENCE [LARGE SCALE GENOMIC DNA]</scope>
    <source>
        <strain evidence="17 18">DSM 42178</strain>
    </source>
</reference>
<dbReference type="FunFam" id="3.50.50.60:FF:000009">
    <property type="entry name" value="Succinate dehydrogenase flavoprotein subunit"/>
    <property type="match status" value="1"/>
</dbReference>
<dbReference type="InterPro" id="IPR036188">
    <property type="entry name" value="FAD/NAD-bd_sf"/>
</dbReference>
<evidence type="ECO:0000256" key="6">
    <source>
        <dbReference type="ARBA" id="ARBA00022475"/>
    </source>
</evidence>
<dbReference type="InterPro" id="IPR015939">
    <property type="entry name" value="Fum_Rdtase/Succ_DH_flav-like_C"/>
</dbReference>
<evidence type="ECO:0000256" key="7">
    <source>
        <dbReference type="ARBA" id="ARBA00022630"/>
    </source>
</evidence>
<dbReference type="SUPFAM" id="SSF51905">
    <property type="entry name" value="FAD/NAD(P)-binding domain"/>
    <property type="match status" value="1"/>
</dbReference>
<evidence type="ECO:0000256" key="14">
    <source>
        <dbReference type="SAM" id="MobiDB-lite"/>
    </source>
</evidence>
<dbReference type="Proteomes" id="UP000567795">
    <property type="component" value="Unassembled WGS sequence"/>
</dbReference>
<dbReference type="RefSeq" id="WP_179812687.1">
    <property type="nucleotide sequence ID" value="NZ_JACBZD010000001.1"/>
</dbReference>
<dbReference type="GO" id="GO:0005886">
    <property type="term" value="C:plasma membrane"/>
    <property type="evidence" value="ECO:0007669"/>
    <property type="project" value="UniProtKB-SubCell"/>
</dbReference>
<dbReference type="PRINTS" id="PR00368">
    <property type="entry name" value="FADPNR"/>
</dbReference>
<evidence type="ECO:0000256" key="3">
    <source>
        <dbReference type="ARBA" id="ARBA00008040"/>
    </source>
</evidence>
<keyword evidence="6" id="KW-1003">Cell membrane</keyword>
<evidence type="ECO:0000259" key="16">
    <source>
        <dbReference type="Pfam" id="PF02910"/>
    </source>
</evidence>
<dbReference type="SUPFAM" id="SSF46977">
    <property type="entry name" value="Succinate dehydrogenase/fumarate reductase flavoprotein C-terminal domain"/>
    <property type="match status" value="1"/>
</dbReference>
<dbReference type="InterPro" id="IPR011280">
    <property type="entry name" value="Succ_DH/Fum_Rdt_flav_su"/>
</dbReference>
<accession>A0A852ZZH3</accession>
<evidence type="ECO:0000256" key="1">
    <source>
        <dbReference type="ARBA" id="ARBA00001974"/>
    </source>
</evidence>
<comment type="catalytic activity">
    <reaction evidence="12">
        <text>a quinone + succinate = fumarate + a quinol</text>
        <dbReference type="Rhea" id="RHEA:40523"/>
        <dbReference type="ChEBI" id="CHEBI:24646"/>
        <dbReference type="ChEBI" id="CHEBI:29806"/>
        <dbReference type="ChEBI" id="CHEBI:30031"/>
        <dbReference type="ChEBI" id="CHEBI:132124"/>
        <dbReference type="EC" id="1.3.5.1"/>
    </reaction>
</comment>
<dbReference type="InterPro" id="IPR037099">
    <property type="entry name" value="Fum_R/Succ_DH_flav-like_C_sf"/>
</dbReference>
<protein>
    <recommendedName>
        <fullName evidence="4">succinate dehydrogenase</fullName>
        <ecNumber evidence="4">1.3.5.1</ecNumber>
    </recommendedName>
</protein>
<dbReference type="FunFam" id="3.90.700.10:FF:000006">
    <property type="entry name" value="Succinate dehydrogenase flavoprotein subunit"/>
    <property type="match status" value="1"/>
</dbReference>
<evidence type="ECO:0000256" key="11">
    <source>
        <dbReference type="ARBA" id="ARBA00023136"/>
    </source>
</evidence>
<dbReference type="Gene3D" id="3.50.50.60">
    <property type="entry name" value="FAD/NAD(P)-binding domain"/>
    <property type="match status" value="1"/>
</dbReference>
<keyword evidence="8" id="KW-0274">FAD</keyword>
<proteinExistence type="inferred from homology"/>
<dbReference type="GO" id="GO:0009061">
    <property type="term" value="P:anaerobic respiration"/>
    <property type="evidence" value="ECO:0007669"/>
    <property type="project" value="TreeGrafter"/>
</dbReference>
<evidence type="ECO:0000313" key="18">
    <source>
        <dbReference type="Proteomes" id="UP000567795"/>
    </source>
</evidence>
<keyword evidence="5" id="KW-0813">Transport</keyword>
<feature type="compositionally biased region" description="Gly residues" evidence="14">
    <location>
        <begin position="18"/>
        <end position="27"/>
    </location>
</feature>
<evidence type="ECO:0000256" key="4">
    <source>
        <dbReference type="ARBA" id="ARBA00012792"/>
    </source>
</evidence>
<gene>
    <name evidence="17" type="ORF">FHU37_000615</name>
</gene>
<evidence type="ECO:0000256" key="9">
    <source>
        <dbReference type="ARBA" id="ARBA00022982"/>
    </source>
</evidence>
<evidence type="ECO:0000259" key="15">
    <source>
        <dbReference type="Pfam" id="PF00890"/>
    </source>
</evidence>
<dbReference type="AlphaFoldDB" id="A0A852ZZH3"/>
<keyword evidence="7" id="KW-0285">Flavoprotein</keyword>
<dbReference type="Gene3D" id="3.90.700.10">
    <property type="entry name" value="Succinate dehydrogenase/fumarate reductase flavoprotein, catalytic domain"/>
    <property type="match status" value="1"/>
</dbReference>
<evidence type="ECO:0000256" key="5">
    <source>
        <dbReference type="ARBA" id="ARBA00022448"/>
    </source>
</evidence>
<dbReference type="Pfam" id="PF02910">
    <property type="entry name" value="Succ_DH_flav_C"/>
    <property type="match status" value="1"/>
</dbReference>
<dbReference type="NCBIfam" id="NF005749">
    <property type="entry name" value="PRK07573.1"/>
    <property type="match status" value="1"/>
</dbReference>
<keyword evidence="10 17" id="KW-0560">Oxidoreductase</keyword>
<feature type="domain" description="Fumarate reductase/succinate dehydrogenase flavoprotein-like C-terminal" evidence="16">
    <location>
        <begin position="532"/>
        <end position="666"/>
    </location>
</feature>
<dbReference type="InterPro" id="IPR003953">
    <property type="entry name" value="FAD-dep_OxRdtase_2_FAD-bd"/>
</dbReference>
<dbReference type="FunFam" id="1.20.58.100:FF:000003">
    <property type="entry name" value="Succinate dehydrogenase flavoprotein subunit"/>
    <property type="match status" value="1"/>
</dbReference>
<dbReference type="SUPFAM" id="SSF56425">
    <property type="entry name" value="Succinate dehydrogenase/fumarate reductase flavoprotein, catalytic domain"/>
    <property type="match status" value="1"/>
</dbReference>
<dbReference type="GO" id="GO:0050660">
    <property type="term" value="F:flavin adenine dinucleotide binding"/>
    <property type="evidence" value="ECO:0007669"/>
    <property type="project" value="TreeGrafter"/>
</dbReference>
<dbReference type="InterPro" id="IPR030664">
    <property type="entry name" value="SdhA/FrdA/AprA"/>
</dbReference>
<dbReference type="GO" id="GO:0009055">
    <property type="term" value="F:electron transfer activity"/>
    <property type="evidence" value="ECO:0007669"/>
    <property type="project" value="TreeGrafter"/>
</dbReference>
<dbReference type="PANTHER" id="PTHR11632:SF53">
    <property type="entry name" value="SUCCINATE DEHYDROGENASE FLAVOPROTEIN SUBUNIT"/>
    <property type="match status" value="1"/>
</dbReference>
<dbReference type="GO" id="GO:0008177">
    <property type="term" value="F:succinate dehydrogenase (quinone) activity"/>
    <property type="evidence" value="ECO:0007669"/>
    <property type="project" value="UniProtKB-EC"/>
</dbReference>
<dbReference type="InterPro" id="IPR027477">
    <property type="entry name" value="Succ_DH/fumarate_Rdtase_cat_sf"/>
</dbReference>
<comment type="cofactor">
    <cofactor evidence="1">
        <name>FAD</name>
        <dbReference type="ChEBI" id="CHEBI:57692"/>
    </cofactor>
</comment>
<dbReference type="GO" id="GO:0033765">
    <property type="term" value="F:steroid dehydrogenase activity, acting on the CH-CH group of donors"/>
    <property type="evidence" value="ECO:0007669"/>
    <property type="project" value="UniProtKB-ARBA"/>
</dbReference>
<evidence type="ECO:0000256" key="10">
    <source>
        <dbReference type="ARBA" id="ARBA00023002"/>
    </source>
</evidence>
<evidence type="ECO:0000256" key="2">
    <source>
        <dbReference type="ARBA" id="ARBA00004413"/>
    </source>
</evidence>
<keyword evidence="11" id="KW-0472">Membrane</keyword>
<dbReference type="EC" id="1.3.5.1" evidence="4"/>
<keyword evidence="9" id="KW-0249">Electron transport</keyword>
<evidence type="ECO:0000256" key="8">
    <source>
        <dbReference type="ARBA" id="ARBA00022827"/>
    </source>
</evidence>
<evidence type="ECO:0000313" key="17">
    <source>
        <dbReference type="EMBL" id="NYI03672.1"/>
    </source>
</evidence>
<comment type="caution">
    <text evidence="17">The sequence shown here is derived from an EMBL/GenBank/DDBJ whole genome shotgun (WGS) entry which is preliminary data.</text>
</comment>
<dbReference type="NCBIfam" id="TIGR01811">
    <property type="entry name" value="sdhA_Bsu"/>
    <property type="match status" value="1"/>
</dbReference>